<dbReference type="InterPro" id="IPR013201">
    <property type="entry name" value="Prot_inhib_I29"/>
</dbReference>
<reference evidence="7" key="1">
    <citation type="submission" date="2025-08" db="UniProtKB">
        <authorList>
            <consortium name="RefSeq"/>
        </authorList>
    </citation>
    <scope>IDENTIFICATION</scope>
</reference>
<dbReference type="CDD" id="cd02248">
    <property type="entry name" value="Peptidase_C1A"/>
    <property type="match status" value="1"/>
</dbReference>
<feature type="compositionally biased region" description="Basic and acidic residues" evidence="2">
    <location>
        <begin position="1192"/>
        <end position="1205"/>
    </location>
</feature>
<evidence type="ECO:0000313" key="7">
    <source>
        <dbReference type="RefSeq" id="XP_065665108.1"/>
    </source>
</evidence>
<accession>A0ABM4CT79</accession>
<feature type="compositionally biased region" description="Basic and acidic residues" evidence="2">
    <location>
        <begin position="1470"/>
        <end position="1489"/>
    </location>
</feature>
<keyword evidence="3" id="KW-1133">Transmembrane helix</keyword>
<dbReference type="SMART" id="SM00848">
    <property type="entry name" value="Inhibitor_I29"/>
    <property type="match status" value="1"/>
</dbReference>
<feature type="compositionally biased region" description="Polar residues" evidence="2">
    <location>
        <begin position="1447"/>
        <end position="1464"/>
    </location>
</feature>
<proteinExistence type="inferred from homology"/>
<dbReference type="PROSITE" id="PS00640">
    <property type="entry name" value="THIOL_PROTEASE_ASN"/>
    <property type="match status" value="1"/>
</dbReference>
<feature type="compositionally biased region" description="Polar residues" evidence="2">
    <location>
        <begin position="1051"/>
        <end position="1066"/>
    </location>
</feature>
<dbReference type="Proteomes" id="UP001652625">
    <property type="component" value="Chromosome 11"/>
</dbReference>
<evidence type="ECO:0000256" key="2">
    <source>
        <dbReference type="SAM" id="MobiDB-lite"/>
    </source>
</evidence>
<feature type="compositionally biased region" description="Polar residues" evidence="2">
    <location>
        <begin position="1102"/>
        <end position="1112"/>
    </location>
</feature>
<dbReference type="RefSeq" id="XP_065665108.1">
    <property type="nucleotide sequence ID" value="XM_065809036.1"/>
</dbReference>
<feature type="region of interest" description="Disordered" evidence="2">
    <location>
        <begin position="1391"/>
        <end position="1576"/>
    </location>
</feature>
<comment type="similarity">
    <text evidence="1">Belongs to the peptidase C1 family.</text>
</comment>
<organism evidence="6 7">
    <name type="scientific">Hydra vulgaris</name>
    <name type="common">Hydra</name>
    <name type="synonym">Hydra attenuata</name>
    <dbReference type="NCBI Taxonomy" id="6087"/>
    <lineage>
        <taxon>Eukaryota</taxon>
        <taxon>Metazoa</taxon>
        <taxon>Cnidaria</taxon>
        <taxon>Hydrozoa</taxon>
        <taxon>Hydroidolina</taxon>
        <taxon>Anthoathecata</taxon>
        <taxon>Aplanulata</taxon>
        <taxon>Hydridae</taxon>
        <taxon>Hydra</taxon>
    </lineage>
</organism>
<dbReference type="GeneID" id="100201231"/>
<feature type="compositionally biased region" description="Basic and acidic residues" evidence="2">
    <location>
        <begin position="1405"/>
        <end position="1415"/>
    </location>
</feature>
<feature type="compositionally biased region" description="Basic residues" evidence="2">
    <location>
        <begin position="1545"/>
        <end position="1556"/>
    </location>
</feature>
<dbReference type="Pfam" id="PF08246">
    <property type="entry name" value="Inhibitor_I29"/>
    <property type="match status" value="1"/>
</dbReference>
<dbReference type="Gene3D" id="3.90.70.10">
    <property type="entry name" value="Cysteine proteinases"/>
    <property type="match status" value="1"/>
</dbReference>
<feature type="domain" description="Peptidase C1A papain C-terminal" evidence="4">
    <location>
        <begin position="642"/>
        <end position="856"/>
    </location>
</feature>
<feature type="compositionally biased region" description="Basic and acidic residues" evidence="2">
    <location>
        <begin position="1077"/>
        <end position="1086"/>
    </location>
</feature>
<sequence length="1608" mass="183304">MATKKVSTASSSIWFTNYFERYLSLISVACVFCGVVCNIATQSEQKITSTRQQLDLNGVATDLKYSFVHSGDSDFPSGSLFEGSATEYENDEEISGEDNSSIVDSFVKKLNNKNTMREALQVTKDHKNDSSFFELMNMFNKNNQNLNVSYGDNFISKEMKNESIANDMKNNSIASYIKNNSLISSAKLTSDVVKANNFHVTFDEYSGKYDEESNGYKRNKTPSKHVLDKHVVKKKKDALNTRVKHKNDFKINNIIETILKTTKNIGDKLSVAENQFAGDKISLTRSQTHGTKSFPIAETNHVRDGGFLPPITKKKAEDTIPVFEENYHASGVLILPHSNIAEPFEIWYAPSKKKSRIDYYYGTDKTFQRGDLGDHGIAYKYVPMYTDGRGSFDGCWLLTGTTNQPIIPQIITPNMTWFTYNSTTVYTGTLTTKWTYEYFAFGMRNHQTVWVTKSKPHRPIRYEMVGYDMMLGSYYDHYVISYITFEKWDGKEDIFNLPNDLSCYNWSRSLESSLLSNPMQEFAIFTPEKAIDIQERYSVYKSEQNKANASILEERKRTHIFKHNARFVDSHNRKNTQFKLRPNHFIDMSAEELNMYHGNLAKDTKKHKGIINMADIPDSKSNIYNKGDIDKKPFVQVNEDEIPEEIDWREFGAVTSVKGQGICSGCYAFTAAGAAEGGWFRKTGKLIEVSSQQLVDCSWGYGNHGCKGGHYASALSWIFTHGVSTDKSYGKYLGQEGYCHFNDTLFGAQIDGFSYIQPYNISALKRVVAKYGPVAVSINTKPLSFKFYSKGIYDDKECLSNQTHHSALIVGYGKLNGREYWIVKNSWSSSWGEGGYMKLAMENHLCGVTENPVAVIIKNPQFQIPMKSKLTKEDFTKIIEDRKKISENKEVPQNKKEVDQEMKLSNKSSTLLQDNSKINKSISFSYDEIQKNNNNKIQEINKNEKVLDNKIYKTNQSAFEPTQWVEPLVPPIPHQPLVPLIPHQPSVSPIPSGYFQVKIPFLESNTNLTQETEKNMIDQVFNSMSNFNDVSGKNNHKKRNHAHKLEEHHLNNTSLSDKTSSNTSLYENEKLRKKYVKKLEEQRDLNENSNPTLTKPEKFSSNDKTPGFSASSVFNSNPANPVNKSDPNYVNFYPFLGLHIEDFDKYKNNDEDADDSSSKIKTLFLHTKKLKEGNKLSNKIFLSNDLKQMQKATEKDSKEITNSKETEEDLNNISKTSDEGSKELIKTTASGIKETAITKEASNIVEKKPQESNNDGNDNINFEQKDDTKIYINALENKEAKQDQSNTDTELQNDGEHLKDFPRVHKVLNNEIAKEQILKNKERIHSLLHQNLKENFGFIPELTGSKKLQNPNNMEQTDLRVEENQENNVAKVKDVVPTKLTENLFDDKQTTLSSNDLKDTPVLNPEEKVSLDEKVSAPAINDSDETIKVSLNPEQIGSLNPEKIGDFQNQPSDNDSKPTVTGTKKSVIFGEKKDKTQSSTKFDNKDSKKPLRHKYSKQYSKSKGKKQTKKKLNRHPLLSDHHKNKHKSIFITPNFNQSKSLIKTSKAKKKKSHKITSKNNESNKNNKLHSKRKLSKLEKVVKESMDNLYSRIDRAVSLKRQKEQKKTN</sequence>
<feature type="region of interest" description="Disordered" evidence="2">
    <location>
        <begin position="1192"/>
        <end position="1222"/>
    </location>
</feature>
<evidence type="ECO:0000259" key="5">
    <source>
        <dbReference type="SMART" id="SM00848"/>
    </source>
</evidence>
<feature type="compositionally biased region" description="Basic residues" evidence="2">
    <location>
        <begin position="1490"/>
        <end position="1514"/>
    </location>
</feature>
<feature type="transmembrane region" description="Helical" evidence="3">
    <location>
        <begin position="21"/>
        <end position="41"/>
    </location>
</feature>
<dbReference type="InterPro" id="IPR000668">
    <property type="entry name" value="Peptidase_C1A_C"/>
</dbReference>
<feature type="compositionally biased region" description="Polar residues" evidence="2">
    <location>
        <begin position="1251"/>
        <end position="1262"/>
    </location>
</feature>
<dbReference type="InterPro" id="IPR039417">
    <property type="entry name" value="Peptidase_C1A_papain-like"/>
</dbReference>
<dbReference type="SMART" id="SM00645">
    <property type="entry name" value="Pept_C1"/>
    <property type="match status" value="1"/>
</dbReference>
<keyword evidence="3" id="KW-0472">Membrane</keyword>
<evidence type="ECO:0000256" key="3">
    <source>
        <dbReference type="SAM" id="Phobius"/>
    </source>
</evidence>
<dbReference type="InterPro" id="IPR038765">
    <property type="entry name" value="Papain-like_cys_pep_sf"/>
</dbReference>
<name>A0ABM4CT79_HYDVU</name>
<evidence type="ECO:0000256" key="1">
    <source>
        <dbReference type="ARBA" id="ARBA00008455"/>
    </source>
</evidence>
<evidence type="ECO:0000313" key="6">
    <source>
        <dbReference type="Proteomes" id="UP001652625"/>
    </source>
</evidence>
<evidence type="ECO:0000259" key="4">
    <source>
        <dbReference type="SMART" id="SM00645"/>
    </source>
</evidence>
<feature type="domain" description="Cathepsin propeptide inhibitor" evidence="5">
    <location>
        <begin position="537"/>
        <end position="593"/>
    </location>
</feature>
<keyword evidence="6" id="KW-1185">Reference proteome</keyword>
<feature type="region of interest" description="Disordered" evidence="2">
    <location>
        <begin position="1240"/>
        <end position="1265"/>
    </location>
</feature>
<dbReference type="SUPFAM" id="SSF54001">
    <property type="entry name" value="Cysteine proteinases"/>
    <property type="match status" value="1"/>
</dbReference>
<dbReference type="PANTHER" id="PTHR12411">
    <property type="entry name" value="CYSTEINE PROTEASE FAMILY C1-RELATED"/>
    <property type="match status" value="1"/>
</dbReference>
<dbReference type="InterPro" id="IPR013128">
    <property type="entry name" value="Peptidase_C1A"/>
</dbReference>
<dbReference type="InterPro" id="IPR025661">
    <property type="entry name" value="Pept_asp_AS"/>
</dbReference>
<gene>
    <name evidence="7" type="primary">LOC100201231</name>
</gene>
<feature type="region of interest" description="Disordered" evidence="2">
    <location>
        <begin position="1029"/>
        <end position="1112"/>
    </location>
</feature>
<protein>
    <submittedName>
        <fullName evidence="7">Uncharacterized protein LOC100201231 isoform X3</fullName>
    </submittedName>
</protein>
<keyword evidence="3" id="KW-0812">Transmembrane</keyword>
<dbReference type="Pfam" id="PF00112">
    <property type="entry name" value="Peptidase_C1"/>
    <property type="match status" value="1"/>
</dbReference>